<evidence type="ECO:0000256" key="4">
    <source>
        <dbReference type="SAM" id="MobiDB-lite"/>
    </source>
</evidence>
<dbReference type="EMBL" id="CP050177">
    <property type="protein sequence ID" value="QIQ05537.1"/>
    <property type="molecule type" value="Genomic_DNA"/>
</dbReference>
<dbReference type="RefSeq" id="WP_167034037.1">
    <property type="nucleotide sequence ID" value="NZ_CP050177.1"/>
</dbReference>
<feature type="domain" description="ABC transporter" evidence="5">
    <location>
        <begin position="5"/>
        <end position="235"/>
    </location>
</feature>
<accession>A0A6G9H611</accession>
<name>A0A6G9H611_9ACTN</name>
<keyword evidence="1" id="KW-0813">Transport</keyword>
<dbReference type="CDD" id="cd03301">
    <property type="entry name" value="ABC_MalK_N"/>
    <property type="match status" value="1"/>
</dbReference>
<dbReference type="GO" id="GO:0005524">
    <property type="term" value="F:ATP binding"/>
    <property type="evidence" value="ECO:0007669"/>
    <property type="project" value="UniProtKB-KW"/>
</dbReference>
<dbReference type="FunFam" id="3.40.50.300:FF:000042">
    <property type="entry name" value="Maltose/maltodextrin ABC transporter, ATP-binding protein"/>
    <property type="match status" value="1"/>
</dbReference>
<dbReference type="AlphaFoldDB" id="A0A6G9H611"/>
<keyword evidence="2" id="KW-0547">Nucleotide-binding</keyword>
<dbReference type="PANTHER" id="PTHR43875">
    <property type="entry name" value="MALTODEXTRIN IMPORT ATP-BINDING PROTEIN MSMX"/>
    <property type="match status" value="1"/>
</dbReference>
<dbReference type="SUPFAM" id="SSF52540">
    <property type="entry name" value="P-loop containing nucleoside triphosphate hydrolases"/>
    <property type="match status" value="1"/>
</dbReference>
<dbReference type="InterPro" id="IPR013611">
    <property type="entry name" value="Transp-assoc_OB_typ2"/>
</dbReference>
<dbReference type="InterPro" id="IPR003593">
    <property type="entry name" value="AAA+_ATPase"/>
</dbReference>
<sequence>MSRAISLHRVSKVYGRGTRAVDRFSLDIAPGEFVVLLGPSGCGKSTVLRMIAGLEDISEGELLLDGERANLVPPRERGMAMVFQNFALYPRMTNRDNIGFPLRLENPREDSTARVEATARMLGIEGILDRYPSQLSGGERQRVAMGRAISRRPSAFLMDEPLSNLDAKLRNHLRAEIARLTADLGVTTVYVTHDQAEAMSLGDRVAVMRGGVLQQVSTPREVYALPENVFVAAFIGTPRINLLQGVVYAPLDGRMSIDLGRQRLPLPEPLSRDHQLLRIQQGRQVVVGLRSEAVRIAPPSQARPGEVALSGIVEHMEYQGHEALVHLNTGSRAAVVADLESPRPRTGPRRRGHGGPGVLGRLRERTAGRRGGQGGRGAGAVGANGSGNGHDRGTAQERTPSGGGHVTGPVVVLDDPWGAAAAPPGRPALVASDLVVRTGPDLRLRTGAQVPLLVDLAHLYVFDHQGRRICPAPADLPGLDG</sequence>
<evidence type="ECO:0000313" key="7">
    <source>
        <dbReference type="Proteomes" id="UP000501179"/>
    </source>
</evidence>
<dbReference type="GO" id="GO:0008643">
    <property type="term" value="P:carbohydrate transport"/>
    <property type="evidence" value="ECO:0007669"/>
    <property type="project" value="InterPro"/>
</dbReference>
<feature type="region of interest" description="Disordered" evidence="4">
    <location>
        <begin position="339"/>
        <end position="405"/>
    </location>
</feature>
<evidence type="ECO:0000313" key="6">
    <source>
        <dbReference type="EMBL" id="QIQ05537.1"/>
    </source>
</evidence>
<reference evidence="6 7" key="1">
    <citation type="submission" date="2020-03" db="EMBL/GenBank/DDBJ databases">
        <title>A novel species.</title>
        <authorList>
            <person name="Gao J."/>
        </authorList>
    </citation>
    <scope>NUCLEOTIDE SEQUENCE [LARGE SCALE GENOMIC DNA]</scope>
    <source>
        <strain evidence="6 7">QMT-12</strain>
    </source>
</reference>
<dbReference type="Gene3D" id="2.40.50.100">
    <property type="match status" value="1"/>
</dbReference>
<evidence type="ECO:0000256" key="2">
    <source>
        <dbReference type="ARBA" id="ARBA00022741"/>
    </source>
</evidence>
<keyword evidence="3 6" id="KW-0067">ATP-binding</keyword>
<feature type="compositionally biased region" description="Gly residues" evidence="4">
    <location>
        <begin position="369"/>
        <end position="388"/>
    </location>
</feature>
<dbReference type="SUPFAM" id="SSF50331">
    <property type="entry name" value="MOP-like"/>
    <property type="match status" value="1"/>
</dbReference>
<dbReference type="Pfam" id="PF08402">
    <property type="entry name" value="TOBE_2"/>
    <property type="match status" value="1"/>
</dbReference>
<dbReference type="Gene3D" id="3.40.50.300">
    <property type="entry name" value="P-loop containing nucleotide triphosphate hydrolases"/>
    <property type="match status" value="1"/>
</dbReference>
<gene>
    <name evidence="6" type="ORF">HA039_27510</name>
</gene>
<dbReference type="PANTHER" id="PTHR43875:SF1">
    <property type="entry name" value="OSMOPROTECTIVE COMPOUNDS UPTAKE ATP-BINDING PROTEIN GGTA"/>
    <property type="match status" value="1"/>
</dbReference>
<dbReference type="Pfam" id="PF00005">
    <property type="entry name" value="ABC_tran"/>
    <property type="match status" value="1"/>
</dbReference>
<dbReference type="KEGG" id="slia:HA039_27510"/>
<dbReference type="InterPro" id="IPR003439">
    <property type="entry name" value="ABC_transporter-like_ATP-bd"/>
</dbReference>
<dbReference type="InterPro" id="IPR047641">
    <property type="entry name" value="ABC_transpr_MalK/UgpC-like"/>
</dbReference>
<dbReference type="Proteomes" id="UP000501179">
    <property type="component" value="Chromosome"/>
</dbReference>
<dbReference type="PROSITE" id="PS50893">
    <property type="entry name" value="ABC_TRANSPORTER_2"/>
    <property type="match status" value="1"/>
</dbReference>
<dbReference type="PROSITE" id="PS00211">
    <property type="entry name" value="ABC_TRANSPORTER_1"/>
    <property type="match status" value="1"/>
</dbReference>
<evidence type="ECO:0000256" key="1">
    <source>
        <dbReference type="ARBA" id="ARBA00022448"/>
    </source>
</evidence>
<dbReference type="GO" id="GO:0016887">
    <property type="term" value="F:ATP hydrolysis activity"/>
    <property type="evidence" value="ECO:0007669"/>
    <property type="project" value="InterPro"/>
</dbReference>
<dbReference type="InterPro" id="IPR012340">
    <property type="entry name" value="NA-bd_OB-fold"/>
</dbReference>
<organism evidence="6 7">
    <name type="scientific">Streptomyces liangshanensis</name>
    <dbReference type="NCBI Taxonomy" id="2717324"/>
    <lineage>
        <taxon>Bacteria</taxon>
        <taxon>Bacillati</taxon>
        <taxon>Actinomycetota</taxon>
        <taxon>Actinomycetes</taxon>
        <taxon>Kitasatosporales</taxon>
        <taxon>Streptomycetaceae</taxon>
        <taxon>Streptomyces</taxon>
    </lineage>
</organism>
<dbReference type="InterPro" id="IPR008995">
    <property type="entry name" value="Mo/tungstate-bd_C_term_dom"/>
</dbReference>
<evidence type="ECO:0000259" key="5">
    <source>
        <dbReference type="PROSITE" id="PS50893"/>
    </source>
</evidence>
<evidence type="ECO:0000256" key="3">
    <source>
        <dbReference type="ARBA" id="ARBA00022840"/>
    </source>
</evidence>
<dbReference type="GO" id="GO:0055052">
    <property type="term" value="C:ATP-binding cassette (ABC) transporter complex, substrate-binding subunit-containing"/>
    <property type="evidence" value="ECO:0007669"/>
    <property type="project" value="TreeGrafter"/>
</dbReference>
<proteinExistence type="predicted"/>
<dbReference type="SMART" id="SM00382">
    <property type="entry name" value="AAA"/>
    <property type="match status" value="1"/>
</dbReference>
<protein>
    <submittedName>
        <fullName evidence="6">ABC transporter ATP-binding protein</fullName>
    </submittedName>
</protein>
<dbReference type="GO" id="GO:0140359">
    <property type="term" value="F:ABC-type transporter activity"/>
    <property type="evidence" value="ECO:0007669"/>
    <property type="project" value="InterPro"/>
</dbReference>
<dbReference type="Gene3D" id="2.40.50.140">
    <property type="entry name" value="Nucleic acid-binding proteins"/>
    <property type="match status" value="1"/>
</dbReference>
<dbReference type="InterPro" id="IPR015855">
    <property type="entry name" value="ABC_transpr_MalK-like"/>
</dbReference>
<dbReference type="InterPro" id="IPR017871">
    <property type="entry name" value="ABC_transporter-like_CS"/>
</dbReference>
<dbReference type="InterPro" id="IPR027417">
    <property type="entry name" value="P-loop_NTPase"/>
</dbReference>
<keyword evidence="7" id="KW-1185">Reference proteome</keyword>